<evidence type="ECO:0000256" key="3">
    <source>
        <dbReference type="ARBA" id="ARBA00023015"/>
    </source>
</evidence>
<protein>
    <submittedName>
        <fullName evidence="10">Response regulator</fullName>
    </submittedName>
</protein>
<dbReference type="PANTHER" id="PTHR48111:SF67">
    <property type="entry name" value="TRANSCRIPTIONAL REGULATORY PROTEIN TCTD"/>
    <property type="match status" value="1"/>
</dbReference>
<comment type="caution">
    <text evidence="10">The sequence shown here is derived from an EMBL/GenBank/DDBJ whole genome shotgun (WGS) entry which is preliminary data.</text>
</comment>
<dbReference type="SUPFAM" id="SSF52172">
    <property type="entry name" value="CheY-like"/>
    <property type="match status" value="1"/>
</dbReference>
<dbReference type="PROSITE" id="PS50110">
    <property type="entry name" value="RESPONSE_REGULATORY"/>
    <property type="match status" value="1"/>
</dbReference>
<keyword evidence="2" id="KW-0902">Two-component regulatory system</keyword>
<dbReference type="Pfam" id="PF00072">
    <property type="entry name" value="Response_reg"/>
    <property type="match status" value="1"/>
</dbReference>
<dbReference type="InterPro" id="IPR039420">
    <property type="entry name" value="WalR-like"/>
</dbReference>
<feature type="DNA-binding region" description="OmpR/PhoB-type" evidence="7">
    <location>
        <begin position="124"/>
        <end position="220"/>
    </location>
</feature>
<dbReference type="GO" id="GO:0005829">
    <property type="term" value="C:cytosol"/>
    <property type="evidence" value="ECO:0007669"/>
    <property type="project" value="TreeGrafter"/>
</dbReference>
<keyword evidence="3" id="KW-0805">Transcription regulation</keyword>
<evidence type="ECO:0000256" key="4">
    <source>
        <dbReference type="ARBA" id="ARBA00023125"/>
    </source>
</evidence>
<sequence length="222" mass="24982">MRILIAEDDRFLAMGLSEVLKNSGYTVDLVNTGDDAESAVKLANYDLIILDLGLPRVDGLTVLKNLRGRGMTMPVLILTARDGLDDRVKGLDYGANDYMSKPFQLPELEARIRALLRKDNWDNRNEVSCGLLTYDTSTRSVAVEGKTLELSARELAILEIMLQRMGRVVSKQHITERLSSWDTEVSFNAIDIAMHRLRKKLENSQVAIRTLRGLGYLLEKSE</sequence>
<dbReference type="InterPro" id="IPR011006">
    <property type="entry name" value="CheY-like_superfamily"/>
</dbReference>
<dbReference type="FunFam" id="3.40.50.2300:FF:000002">
    <property type="entry name" value="DNA-binding response regulator PhoP"/>
    <property type="match status" value="1"/>
</dbReference>
<dbReference type="PROSITE" id="PS51755">
    <property type="entry name" value="OMPR_PHOB"/>
    <property type="match status" value="1"/>
</dbReference>
<dbReference type="GO" id="GO:0032993">
    <property type="term" value="C:protein-DNA complex"/>
    <property type="evidence" value="ECO:0007669"/>
    <property type="project" value="TreeGrafter"/>
</dbReference>
<evidence type="ECO:0000256" key="2">
    <source>
        <dbReference type="ARBA" id="ARBA00023012"/>
    </source>
</evidence>
<dbReference type="SMART" id="SM00448">
    <property type="entry name" value="REC"/>
    <property type="match status" value="1"/>
</dbReference>
<dbReference type="CDD" id="cd00383">
    <property type="entry name" value="trans_reg_C"/>
    <property type="match status" value="1"/>
</dbReference>
<dbReference type="Gene3D" id="6.10.250.690">
    <property type="match status" value="1"/>
</dbReference>
<keyword evidence="1 6" id="KW-0597">Phosphoprotein</keyword>
<dbReference type="GO" id="GO:0000976">
    <property type="term" value="F:transcription cis-regulatory region binding"/>
    <property type="evidence" value="ECO:0007669"/>
    <property type="project" value="TreeGrafter"/>
</dbReference>
<dbReference type="EMBL" id="JAFLCK010000028">
    <property type="protein sequence ID" value="MBN8661977.1"/>
    <property type="molecule type" value="Genomic_DNA"/>
</dbReference>
<gene>
    <name evidence="10" type="ORF">J0M35_16535</name>
</gene>
<dbReference type="InterPro" id="IPR001867">
    <property type="entry name" value="OmpR/PhoB-type_DNA-bd"/>
</dbReference>
<dbReference type="CDD" id="cd17624">
    <property type="entry name" value="REC_OmpR_PmrA-like"/>
    <property type="match status" value="1"/>
</dbReference>
<evidence type="ECO:0000313" key="10">
    <source>
        <dbReference type="EMBL" id="MBN8661977.1"/>
    </source>
</evidence>
<name>A0A8J7PIJ6_9BACT</name>
<dbReference type="PANTHER" id="PTHR48111">
    <property type="entry name" value="REGULATOR OF RPOS"/>
    <property type="match status" value="1"/>
</dbReference>
<dbReference type="SMART" id="SM00862">
    <property type="entry name" value="Trans_reg_C"/>
    <property type="match status" value="1"/>
</dbReference>
<organism evidence="10 11">
    <name type="scientific">Candidatus Obscuribacter phosphatis</name>
    <dbReference type="NCBI Taxonomy" id="1906157"/>
    <lineage>
        <taxon>Bacteria</taxon>
        <taxon>Bacillati</taxon>
        <taxon>Candidatus Melainabacteria</taxon>
        <taxon>Candidatus Obscuribacterales</taxon>
        <taxon>Candidatus Obscuribacteraceae</taxon>
        <taxon>Candidatus Obscuribacter</taxon>
    </lineage>
</organism>
<dbReference type="InterPro" id="IPR001789">
    <property type="entry name" value="Sig_transdc_resp-reg_receiver"/>
</dbReference>
<keyword evidence="4 7" id="KW-0238">DNA-binding</keyword>
<proteinExistence type="predicted"/>
<accession>A0A8J7PIJ6</accession>
<dbReference type="Pfam" id="PF00486">
    <property type="entry name" value="Trans_reg_C"/>
    <property type="match status" value="1"/>
</dbReference>
<keyword evidence="5" id="KW-0804">Transcription</keyword>
<dbReference type="GO" id="GO:0006355">
    <property type="term" value="P:regulation of DNA-templated transcription"/>
    <property type="evidence" value="ECO:0007669"/>
    <property type="project" value="InterPro"/>
</dbReference>
<evidence type="ECO:0000256" key="5">
    <source>
        <dbReference type="ARBA" id="ARBA00023163"/>
    </source>
</evidence>
<feature type="modified residue" description="4-aspartylphosphate" evidence="6">
    <location>
        <position position="51"/>
    </location>
</feature>
<dbReference type="Proteomes" id="UP000664277">
    <property type="component" value="Unassembled WGS sequence"/>
</dbReference>
<evidence type="ECO:0000256" key="1">
    <source>
        <dbReference type="ARBA" id="ARBA00022553"/>
    </source>
</evidence>
<dbReference type="GO" id="GO:0000156">
    <property type="term" value="F:phosphorelay response regulator activity"/>
    <property type="evidence" value="ECO:0007669"/>
    <property type="project" value="TreeGrafter"/>
</dbReference>
<feature type="domain" description="Response regulatory" evidence="8">
    <location>
        <begin position="2"/>
        <end position="116"/>
    </location>
</feature>
<evidence type="ECO:0000256" key="7">
    <source>
        <dbReference type="PROSITE-ProRule" id="PRU01091"/>
    </source>
</evidence>
<dbReference type="Gene3D" id="3.40.50.2300">
    <property type="match status" value="1"/>
</dbReference>
<evidence type="ECO:0000259" key="8">
    <source>
        <dbReference type="PROSITE" id="PS50110"/>
    </source>
</evidence>
<reference evidence="10" key="1">
    <citation type="submission" date="2021-02" db="EMBL/GenBank/DDBJ databases">
        <title>Genome-Resolved Metagenomics of a Microbial Community Performing Photosynthetic Biological Nutrient Removal.</title>
        <authorList>
            <person name="Mcdaniel E.A."/>
        </authorList>
    </citation>
    <scope>NUCLEOTIDE SEQUENCE</scope>
    <source>
        <strain evidence="10">UWPOB_OBS1</strain>
    </source>
</reference>
<evidence type="ECO:0000256" key="6">
    <source>
        <dbReference type="PROSITE-ProRule" id="PRU00169"/>
    </source>
</evidence>
<dbReference type="Gene3D" id="1.10.10.10">
    <property type="entry name" value="Winged helix-like DNA-binding domain superfamily/Winged helix DNA-binding domain"/>
    <property type="match status" value="1"/>
</dbReference>
<dbReference type="InterPro" id="IPR036388">
    <property type="entry name" value="WH-like_DNA-bd_sf"/>
</dbReference>
<feature type="domain" description="OmpR/PhoB-type" evidence="9">
    <location>
        <begin position="124"/>
        <end position="220"/>
    </location>
</feature>
<evidence type="ECO:0000313" key="11">
    <source>
        <dbReference type="Proteomes" id="UP000664277"/>
    </source>
</evidence>
<dbReference type="AlphaFoldDB" id="A0A8J7PIJ6"/>
<evidence type="ECO:0000259" key="9">
    <source>
        <dbReference type="PROSITE" id="PS51755"/>
    </source>
</evidence>